<dbReference type="AlphaFoldDB" id="A0A849C3A5"/>
<evidence type="ECO:0000256" key="2">
    <source>
        <dbReference type="SAM" id="MobiDB-lite"/>
    </source>
</evidence>
<comment type="caution">
    <text evidence="4">The sequence shown here is derived from an EMBL/GenBank/DDBJ whole genome shotgun (WGS) entry which is preliminary data.</text>
</comment>
<dbReference type="SUPFAM" id="SSF56112">
    <property type="entry name" value="Protein kinase-like (PK-like)"/>
    <property type="match status" value="1"/>
</dbReference>
<dbReference type="EMBL" id="JABELX010000004">
    <property type="protein sequence ID" value="NNH70920.1"/>
    <property type="molecule type" value="Genomic_DNA"/>
</dbReference>
<dbReference type="CDD" id="cd05121">
    <property type="entry name" value="ABC1_ADCK3-like"/>
    <property type="match status" value="1"/>
</dbReference>
<evidence type="ECO:0000313" key="5">
    <source>
        <dbReference type="Proteomes" id="UP000586827"/>
    </source>
</evidence>
<evidence type="ECO:0000256" key="1">
    <source>
        <dbReference type="ARBA" id="ARBA00009670"/>
    </source>
</evidence>
<accession>A0A849C3A5</accession>
<feature type="region of interest" description="Disordered" evidence="2">
    <location>
        <begin position="1"/>
        <end position="23"/>
    </location>
</feature>
<dbReference type="Proteomes" id="UP000586827">
    <property type="component" value="Unassembled WGS sequence"/>
</dbReference>
<evidence type="ECO:0000313" key="4">
    <source>
        <dbReference type="EMBL" id="NNH70920.1"/>
    </source>
</evidence>
<dbReference type="PANTHER" id="PTHR10566:SF113">
    <property type="entry name" value="PROTEIN ACTIVITY OF BC1 COMPLEX KINASE 7, CHLOROPLASTIC"/>
    <property type="match status" value="1"/>
</dbReference>
<gene>
    <name evidence="4" type="ORF">HLB23_13795</name>
</gene>
<dbReference type="InterPro" id="IPR050154">
    <property type="entry name" value="UbiB_kinase"/>
</dbReference>
<feature type="domain" description="ABC1 atypical kinase-like" evidence="3">
    <location>
        <begin position="108"/>
        <end position="353"/>
    </location>
</feature>
<protein>
    <submittedName>
        <fullName evidence="4">AarF/ABC1/UbiB kinase family protein</fullName>
    </submittedName>
</protein>
<dbReference type="InterPro" id="IPR011009">
    <property type="entry name" value="Kinase-like_dom_sf"/>
</dbReference>
<dbReference type="RefSeq" id="WP_084521630.1">
    <property type="nucleotide sequence ID" value="NZ_JABELX010000004.1"/>
</dbReference>
<dbReference type="PANTHER" id="PTHR10566">
    <property type="entry name" value="CHAPERONE-ACTIVITY OF BC1 COMPLEX CABC1 -RELATED"/>
    <property type="match status" value="1"/>
</dbReference>
<sequence length="465" mass="50513">MNVTLAQTADPVSASRQSSGPPALTRIRPSELWRAVIIAAVLLYRIALELLVHLVTRRYPDRGTAAARGAVRAFEILGPTFVKIGQLIASAPGIFPRRLADACLTCLDAVPPFPVSDVRRIVAEDLGCPVAELFPEFDEAPLAAAAIAQVHACRLPDGRAAVVKVQRPNIRSRMMRDLRIAYRLAAIVERCAPVLARVNATGALAELYEITWAELDFRLEAVRQARFGATVGAFGDNAGVTTPTVYPELCGPRVICMERLYGTPIDEFDALRQRGVDGELVLRRLVKVWMESIAVHGLFHGDLHAGNIWLLDDGRIAYLDFGIMGELQGPWRTLIRDMFRTAAIDGDYTRVARGLRALDVLPGNSATDEQLGGMLRMLFGAVLESGLAGVDLGQVLNSVLQLHRLGAGAAPSELALAGKQLAYLERYGKELAPGWVLGKDLFLLRNVFPEAVAARAAELGFVMPE</sequence>
<keyword evidence="4" id="KW-0808">Transferase</keyword>
<organism evidence="4 5">
    <name type="scientific">Nocardia uniformis</name>
    <dbReference type="NCBI Taxonomy" id="53432"/>
    <lineage>
        <taxon>Bacteria</taxon>
        <taxon>Bacillati</taxon>
        <taxon>Actinomycetota</taxon>
        <taxon>Actinomycetes</taxon>
        <taxon>Mycobacteriales</taxon>
        <taxon>Nocardiaceae</taxon>
        <taxon>Nocardia</taxon>
    </lineage>
</organism>
<comment type="similarity">
    <text evidence="1">Belongs to the protein kinase superfamily. ADCK protein kinase family.</text>
</comment>
<reference evidence="4 5" key="1">
    <citation type="submission" date="2020-05" db="EMBL/GenBank/DDBJ databases">
        <title>MicrobeNet Type strains.</title>
        <authorList>
            <person name="Nicholson A.C."/>
        </authorList>
    </citation>
    <scope>NUCLEOTIDE SEQUENCE [LARGE SCALE GENOMIC DNA]</scope>
    <source>
        <strain evidence="4 5">JCM 3224</strain>
    </source>
</reference>
<keyword evidence="4" id="KW-0418">Kinase</keyword>
<name>A0A849C3A5_9NOCA</name>
<evidence type="ECO:0000259" key="3">
    <source>
        <dbReference type="Pfam" id="PF03109"/>
    </source>
</evidence>
<keyword evidence="5" id="KW-1185">Reference proteome</keyword>
<dbReference type="Pfam" id="PF03109">
    <property type="entry name" value="ABC1"/>
    <property type="match status" value="1"/>
</dbReference>
<proteinExistence type="inferred from homology"/>
<dbReference type="InterPro" id="IPR004147">
    <property type="entry name" value="ABC1_dom"/>
</dbReference>
<dbReference type="GO" id="GO:0016301">
    <property type="term" value="F:kinase activity"/>
    <property type="evidence" value="ECO:0007669"/>
    <property type="project" value="UniProtKB-KW"/>
</dbReference>